<keyword evidence="3" id="KW-1185">Reference proteome</keyword>
<protein>
    <recommendedName>
        <fullName evidence="1">C2H2-type domain-containing protein</fullName>
    </recommendedName>
</protein>
<dbReference type="Proteomes" id="UP000640335">
    <property type="component" value="Unassembled WGS sequence"/>
</dbReference>
<proteinExistence type="predicted"/>
<name>A0ABR8Q7A6_9CLOT</name>
<evidence type="ECO:0000259" key="1">
    <source>
        <dbReference type="PROSITE" id="PS00028"/>
    </source>
</evidence>
<feature type="domain" description="C2H2-type" evidence="1">
    <location>
        <begin position="5"/>
        <end position="26"/>
    </location>
</feature>
<organism evidence="2 3">
    <name type="scientific">Clostridium gallinarum</name>
    <dbReference type="NCBI Taxonomy" id="2762246"/>
    <lineage>
        <taxon>Bacteria</taxon>
        <taxon>Bacillati</taxon>
        <taxon>Bacillota</taxon>
        <taxon>Clostridia</taxon>
        <taxon>Eubacteriales</taxon>
        <taxon>Clostridiaceae</taxon>
        <taxon>Clostridium</taxon>
    </lineage>
</organism>
<dbReference type="EMBL" id="JACSQZ010000071">
    <property type="protein sequence ID" value="MBD7916303.1"/>
    <property type="molecule type" value="Genomic_DNA"/>
</dbReference>
<dbReference type="RefSeq" id="WP_191751046.1">
    <property type="nucleotide sequence ID" value="NZ_JACSQZ010000071.1"/>
</dbReference>
<gene>
    <name evidence="2" type="ORF">H9660_14240</name>
</gene>
<evidence type="ECO:0000313" key="3">
    <source>
        <dbReference type="Proteomes" id="UP000640335"/>
    </source>
</evidence>
<comment type="caution">
    <text evidence="2">The sequence shown here is derived from an EMBL/GenBank/DDBJ whole genome shotgun (WGS) entry which is preliminary data.</text>
</comment>
<dbReference type="PROSITE" id="PS00028">
    <property type="entry name" value="ZINC_FINGER_C2H2_1"/>
    <property type="match status" value="1"/>
</dbReference>
<sequence length="56" mass="6913">MKAKCKHCGRRFELHKPFGDHLAYDHDIYVSKWYRIKAKIRKVSIFFRKEVIFKNE</sequence>
<dbReference type="InterPro" id="IPR013087">
    <property type="entry name" value="Znf_C2H2_type"/>
</dbReference>
<reference evidence="2 3" key="1">
    <citation type="submission" date="2020-08" db="EMBL/GenBank/DDBJ databases">
        <title>A Genomic Blueprint of the Chicken Gut Microbiome.</title>
        <authorList>
            <person name="Gilroy R."/>
            <person name="Ravi A."/>
            <person name="Getino M."/>
            <person name="Pursley I."/>
            <person name="Horton D.L."/>
            <person name="Alikhan N.-F."/>
            <person name="Baker D."/>
            <person name="Gharbi K."/>
            <person name="Hall N."/>
            <person name="Watson M."/>
            <person name="Adriaenssens E.M."/>
            <person name="Foster-Nyarko E."/>
            <person name="Jarju S."/>
            <person name="Secka A."/>
            <person name="Antonio M."/>
            <person name="Oren A."/>
            <person name="Chaudhuri R."/>
            <person name="La Ragione R.M."/>
            <person name="Hildebrand F."/>
            <person name="Pallen M.J."/>
        </authorList>
    </citation>
    <scope>NUCLEOTIDE SEQUENCE [LARGE SCALE GENOMIC DNA]</scope>
    <source>
        <strain evidence="2 3">Sa3CUN1</strain>
    </source>
</reference>
<evidence type="ECO:0000313" key="2">
    <source>
        <dbReference type="EMBL" id="MBD7916303.1"/>
    </source>
</evidence>
<accession>A0ABR8Q7A6</accession>